<keyword evidence="6" id="KW-0808">Transferase</keyword>
<dbReference type="OrthoDB" id="9776552at2"/>
<keyword evidence="7" id="KW-0547">Nucleotide-binding</keyword>
<evidence type="ECO:0000256" key="12">
    <source>
        <dbReference type="SAM" id="Phobius"/>
    </source>
</evidence>
<dbReference type="InterPro" id="IPR010559">
    <property type="entry name" value="Sig_transdc_His_kin_internal"/>
</dbReference>
<feature type="domain" description="HAMP" evidence="14">
    <location>
        <begin position="314"/>
        <end position="366"/>
    </location>
</feature>
<dbReference type="InterPro" id="IPR003594">
    <property type="entry name" value="HATPase_dom"/>
</dbReference>
<evidence type="ECO:0000313" key="16">
    <source>
        <dbReference type="Proteomes" id="UP000316330"/>
    </source>
</evidence>
<dbReference type="Pfam" id="PF02518">
    <property type="entry name" value="HATPase_c"/>
    <property type="match status" value="1"/>
</dbReference>
<dbReference type="GO" id="GO:0000155">
    <property type="term" value="F:phosphorelay sensor kinase activity"/>
    <property type="evidence" value="ECO:0007669"/>
    <property type="project" value="InterPro"/>
</dbReference>
<dbReference type="Gene3D" id="1.10.8.500">
    <property type="entry name" value="HAMP domain in histidine kinase"/>
    <property type="match status" value="1"/>
</dbReference>
<proteinExistence type="predicted"/>
<feature type="transmembrane region" description="Helical" evidence="12">
    <location>
        <begin position="293"/>
        <end position="317"/>
    </location>
</feature>
<accession>A0A559JTV1</accession>
<evidence type="ECO:0000256" key="3">
    <source>
        <dbReference type="ARBA" id="ARBA00012438"/>
    </source>
</evidence>
<dbReference type="AlphaFoldDB" id="A0A559JTV1"/>
<dbReference type="EMBL" id="VNJJ01000002">
    <property type="protein sequence ID" value="TVY03304.1"/>
    <property type="molecule type" value="Genomic_DNA"/>
</dbReference>
<keyword evidence="12" id="KW-0812">Transmembrane</keyword>
<evidence type="ECO:0000256" key="1">
    <source>
        <dbReference type="ARBA" id="ARBA00000085"/>
    </source>
</evidence>
<comment type="subcellular location">
    <subcellularLocation>
        <location evidence="2">Cell membrane</location>
        <topology evidence="2">Multi-pass membrane protein</topology>
    </subcellularLocation>
</comment>
<dbReference type="SUPFAM" id="SSF158472">
    <property type="entry name" value="HAMP domain-like"/>
    <property type="match status" value="1"/>
</dbReference>
<evidence type="ECO:0000259" key="14">
    <source>
        <dbReference type="PROSITE" id="PS50885"/>
    </source>
</evidence>
<dbReference type="Proteomes" id="UP000316330">
    <property type="component" value="Unassembled WGS sequence"/>
</dbReference>
<dbReference type="Pfam" id="PF06580">
    <property type="entry name" value="His_kinase"/>
    <property type="match status" value="1"/>
</dbReference>
<keyword evidence="4" id="KW-1003">Cell membrane</keyword>
<evidence type="ECO:0000256" key="6">
    <source>
        <dbReference type="ARBA" id="ARBA00022679"/>
    </source>
</evidence>
<keyword evidence="8 15" id="KW-0418">Kinase</keyword>
<organism evidence="15 16">
    <name type="scientific">Cohnella terricola</name>
    <dbReference type="NCBI Taxonomy" id="1289167"/>
    <lineage>
        <taxon>Bacteria</taxon>
        <taxon>Bacillati</taxon>
        <taxon>Bacillota</taxon>
        <taxon>Bacilli</taxon>
        <taxon>Bacillales</taxon>
        <taxon>Paenibacillaceae</taxon>
        <taxon>Cohnella</taxon>
    </lineage>
</organism>
<dbReference type="InterPro" id="IPR050640">
    <property type="entry name" value="Bact_2-comp_sensor_kinase"/>
</dbReference>
<comment type="catalytic activity">
    <reaction evidence="1">
        <text>ATP + protein L-histidine = ADP + protein N-phospho-L-histidine.</text>
        <dbReference type="EC" id="2.7.13.3"/>
    </reaction>
</comment>
<dbReference type="Gene3D" id="3.30.565.10">
    <property type="entry name" value="Histidine kinase-like ATPase, C-terminal domain"/>
    <property type="match status" value="1"/>
</dbReference>
<dbReference type="GO" id="GO:0005886">
    <property type="term" value="C:plasma membrane"/>
    <property type="evidence" value="ECO:0007669"/>
    <property type="project" value="UniProtKB-SubCell"/>
</dbReference>
<evidence type="ECO:0000256" key="9">
    <source>
        <dbReference type="ARBA" id="ARBA00022840"/>
    </source>
</evidence>
<evidence type="ECO:0000256" key="7">
    <source>
        <dbReference type="ARBA" id="ARBA00022741"/>
    </source>
</evidence>
<dbReference type="GO" id="GO:0005524">
    <property type="term" value="F:ATP binding"/>
    <property type="evidence" value="ECO:0007669"/>
    <property type="project" value="UniProtKB-KW"/>
</dbReference>
<dbReference type="CDD" id="cd06225">
    <property type="entry name" value="HAMP"/>
    <property type="match status" value="1"/>
</dbReference>
<comment type="caution">
    <text evidence="15">The sequence shown here is derived from an EMBL/GenBank/DDBJ whole genome shotgun (WGS) entry which is preliminary data.</text>
</comment>
<evidence type="ECO:0000256" key="11">
    <source>
        <dbReference type="ARBA" id="ARBA00023136"/>
    </source>
</evidence>
<dbReference type="InterPro" id="IPR036890">
    <property type="entry name" value="HATPase_C_sf"/>
</dbReference>
<name>A0A559JTV1_9BACL</name>
<protein>
    <recommendedName>
        <fullName evidence="3">histidine kinase</fullName>
        <ecNumber evidence="3">2.7.13.3</ecNumber>
    </recommendedName>
</protein>
<dbReference type="InterPro" id="IPR003660">
    <property type="entry name" value="HAMP_dom"/>
</dbReference>
<reference evidence="15 16" key="1">
    <citation type="submission" date="2019-07" db="EMBL/GenBank/DDBJ databases">
        <authorList>
            <person name="Kim J."/>
        </authorList>
    </citation>
    <scope>NUCLEOTIDE SEQUENCE [LARGE SCALE GENOMIC DNA]</scope>
    <source>
        <strain evidence="15 16">G13</strain>
    </source>
</reference>
<dbReference type="PANTHER" id="PTHR34220:SF7">
    <property type="entry name" value="SENSOR HISTIDINE KINASE YPDA"/>
    <property type="match status" value="1"/>
</dbReference>
<evidence type="ECO:0000256" key="4">
    <source>
        <dbReference type="ARBA" id="ARBA00022475"/>
    </source>
</evidence>
<dbReference type="Gene3D" id="3.30.450.20">
    <property type="entry name" value="PAS domain"/>
    <property type="match status" value="1"/>
</dbReference>
<keyword evidence="5" id="KW-0597">Phosphoprotein</keyword>
<evidence type="ECO:0000259" key="13">
    <source>
        <dbReference type="PROSITE" id="PS50109"/>
    </source>
</evidence>
<keyword evidence="10" id="KW-0902">Two-component regulatory system</keyword>
<dbReference type="PANTHER" id="PTHR34220">
    <property type="entry name" value="SENSOR HISTIDINE KINASE YPDA"/>
    <property type="match status" value="1"/>
</dbReference>
<dbReference type="Pfam" id="PF00672">
    <property type="entry name" value="HAMP"/>
    <property type="match status" value="1"/>
</dbReference>
<feature type="domain" description="Histidine kinase" evidence="13">
    <location>
        <begin position="311"/>
        <end position="576"/>
    </location>
</feature>
<evidence type="ECO:0000256" key="5">
    <source>
        <dbReference type="ARBA" id="ARBA00022553"/>
    </source>
</evidence>
<dbReference type="CDD" id="cd12912">
    <property type="entry name" value="PDC2_MCP_like"/>
    <property type="match status" value="1"/>
</dbReference>
<dbReference type="SMART" id="SM00304">
    <property type="entry name" value="HAMP"/>
    <property type="match status" value="1"/>
</dbReference>
<dbReference type="SUPFAM" id="SSF55874">
    <property type="entry name" value="ATPase domain of HSP90 chaperone/DNA topoisomerase II/histidine kinase"/>
    <property type="match status" value="1"/>
</dbReference>
<evidence type="ECO:0000256" key="10">
    <source>
        <dbReference type="ARBA" id="ARBA00023012"/>
    </source>
</evidence>
<keyword evidence="12" id="KW-1133">Transmembrane helix</keyword>
<dbReference type="EC" id="2.7.13.3" evidence="3"/>
<sequence length="588" mass="66762">MLKIKFFSLQYKIMAFSLVIVLIPLILVSGFSYGKSTKVIEEKVSHSNLNTVQQIGENINFMLNDMKTSTLYLWQNKDLMSYFMVPSATIQSSQNYLLGAQKLVNSFVVFRPSIFSIYVQGMNGLVFDSASSANTITPEQESKLLSLRGEGQWIADVVEEYNHNEMRVFSYVKVLKNIDDLSSDLAILKINVAEQQISDIFKGKLLSGNSDFFIIDSDRNIISSLDKSKIGTKLNEDYDDPRLYQNGSGYFRSELNGKPYIQTYYNLSRPGWKLINLVPMDELFSDTKTIWNFTFYTVLGCFVVCLLMIVLFSHHVLSPLNLISRSMKELQKENFNVNIPIKGNDEIALIGTSFNRMSKRLRELINEVYTGRLKQKEAEIKVLQAQINPHFLYNTLDTIYWMCRMEKAFESSRLVQALSKLFRLSLNSGNDLTNVEQEIEHLKSYLIIQKKRYSIQFDIQVSSELQSSQVVKLVLQPLVENAIVHGIEKKGSGGTIRIQIDQEDGQLVYRISDDGIGADEAELLSLLNKVESANRGFGIKNVNDRIQLLFGPDYGLQFQTSPGHGMTVIVRQPLIQGGAHNDQNGIGR</sequence>
<dbReference type="InterPro" id="IPR005467">
    <property type="entry name" value="His_kinase_dom"/>
</dbReference>
<evidence type="ECO:0000256" key="2">
    <source>
        <dbReference type="ARBA" id="ARBA00004651"/>
    </source>
</evidence>
<keyword evidence="16" id="KW-1185">Reference proteome</keyword>
<evidence type="ECO:0000313" key="15">
    <source>
        <dbReference type="EMBL" id="TVY03304.1"/>
    </source>
</evidence>
<dbReference type="PROSITE" id="PS50109">
    <property type="entry name" value="HIS_KIN"/>
    <property type="match status" value="1"/>
</dbReference>
<gene>
    <name evidence="15" type="ORF">FPZ45_05370</name>
</gene>
<keyword evidence="11 12" id="KW-0472">Membrane</keyword>
<evidence type="ECO:0000256" key="8">
    <source>
        <dbReference type="ARBA" id="ARBA00022777"/>
    </source>
</evidence>
<dbReference type="PROSITE" id="PS50885">
    <property type="entry name" value="HAMP"/>
    <property type="match status" value="1"/>
</dbReference>
<keyword evidence="9" id="KW-0067">ATP-binding</keyword>
<dbReference type="RefSeq" id="WP_144699164.1">
    <property type="nucleotide sequence ID" value="NZ_VNJJ01000002.1"/>
</dbReference>